<dbReference type="Pfam" id="PF03466">
    <property type="entry name" value="LysR_substrate"/>
    <property type="match status" value="1"/>
</dbReference>
<dbReference type="SUPFAM" id="SSF53850">
    <property type="entry name" value="Periplasmic binding protein-like II"/>
    <property type="match status" value="1"/>
</dbReference>
<comment type="similarity">
    <text evidence="1">Belongs to the LysR transcriptional regulatory family.</text>
</comment>
<dbReference type="CDD" id="cd08422">
    <property type="entry name" value="PBP2_CrgA_like"/>
    <property type="match status" value="1"/>
</dbReference>
<dbReference type="InterPro" id="IPR036388">
    <property type="entry name" value="WH-like_DNA-bd_sf"/>
</dbReference>
<protein>
    <submittedName>
        <fullName evidence="6">Transcriptional regulator, LysR family</fullName>
    </submittedName>
</protein>
<evidence type="ECO:0000256" key="4">
    <source>
        <dbReference type="ARBA" id="ARBA00023163"/>
    </source>
</evidence>
<dbReference type="EMBL" id="FXTK01000013">
    <property type="protein sequence ID" value="SMO83531.1"/>
    <property type="molecule type" value="Genomic_DNA"/>
</dbReference>
<dbReference type="PROSITE" id="PS50931">
    <property type="entry name" value="HTH_LYSR"/>
    <property type="match status" value="1"/>
</dbReference>
<dbReference type="GO" id="GO:0043565">
    <property type="term" value="F:sequence-specific DNA binding"/>
    <property type="evidence" value="ECO:0007669"/>
    <property type="project" value="TreeGrafter"/>
</dbReference>
<reference evidence="6 7" key="1">
    <citation type="submission" date="2017-05" db="EMBL/GenBank/DDBJ databases">
        <authorList>
            <person name="Varghese N."/>
            <person name="Submissions S."/>
        </authorList>
    </citation>
    <scope>NUCLEOTIDE SEQUENCE [LARGE SCALE GENOMIC DNA]</scope>
    <source>
        <strain evidence="6 7">DSM 100094</strain>
    </source>
</reference>
<dbReference type="InterPro" id="IPR058163">
    <property type="entry name" value="LysR-type_TF_proteobact-type"/>
</dbReference>
<sequence length="326" mass="35971">MQNGIGLVAKARPAYPAVMRYDLNDLETFLTVMELGTVTAAAARLNLSKSVVSKRITDLEATLGAALFRRNAGRITPTEAALHLADRLRPALAELIAAAESTAWDMDGVAALRGSLSISAPMSFGILHLGPIIARFAKANPELEISVSYDDRTRDLAREGIDIGIRVGKLRDKALMQKKLCEDEAVPCASPAYLDRHGRPQTLNDLRDHQVIGYSHVPNSRIWEFQDRDRFISQPVESRISLNNGEAIRDMAIEGLGIAMLPSFIVAREIGNGRLERILPDYATRRLPITAVWPPVTPMPAKLRRFIDHVASELKDPPWQVGKEKS</sequence>
<dbReference type="PANTHER" id="PTHR30537:SF81">
    <property type="entry name" value="TRANSCRIPTIONAL REGULATOR-RELATED"/>
    <property type="match status" value="1"/>
</dbReference>
<accession>A0A521EJA6</accession>
<dbReference type="InterPro" id="IPR005119">
    <property type="entry name" value="LysR_subst-bd"/>
</dbReference>
<dbReference type="SUPFAM" id="SSF46785">
    <property type="entry name" value="Winged helix' DNA-binding domain"/>
    <property type="match status" value="1"/>
</dbReference>
<dbReference type="AlphaFoldDB" id="A0A521EJA6"/>
<evidence type="ECO:0000259" key="5">
    <source>
        <dbReference type="PROSITE" id="PS50931"/>
    </source>
</evidence>
<evidence type="ECO:0000313" key="7">
    <source>
        <dbReference type="Proteomes" id="UP000319014"/>
    </source>
</evidence>
<keyword evidence="3" id="KW-0238">DNA-binding</keyword>
<evidence type="ECO:0000256" key="1">
    <source>
        <dbReference type="ARBA" id="ARBA00009437"/>
    </source>
</evidence>
<evidence type="ECO:0000256" key="3">
    <source>
        <dbReference type="ARBA" id="ARBA00023125"/>
    </source>
</evidence>
<dbReference type="Proteomes" id="UP000319014">
    <property type="component" value="Unassembled WGS sequence"/>
</dbReference>
<keyword evidence="7" id="KW-1185">Reference proteome</keyword>
<dbReference type="InterPro" id="IPR036390">
    <property type="entry name" value="WH_DNA-bd_sf"/>
</dbReference>
<evidence type="ECO:0000256" key="2">
    <source>
        <dbReference type="ARBA" id="ARBA00023015"/>
    </source>
</evidence>
<dbReference type="FunFam" id="3.40.190.290:FF:000001">
    <property type="entry name" value="Transcriptional regulator, LysR family"/>
    <property type="match status" value="1"/>
</dbReference>
<gene>
    <name evidence="6" type="ORF">SAMN06265221_11379</name>
</gene>
<evidence type="ECO:0000313" key="6">
    <source>
        <dbReference type="EMBL" id="SMO83531.1"/>
    </source>
</evidence>
<dbReference type="Pfam" id="PF00126">
    <property type="entry name" value="HTH_1"/>
    <property type="match status" value="1"/>
</dbReference>
<dbReference type="PANTHER" id="PTHR30537">
    <property type="entry name" value="HTH-TYPE TRANSCRIPTIONAL REGULATOR"/>
    <property type="match status" value="1"/>
</dbReference>
<feature type="domain" description="HTH lysR-type" evidence="5">
    <location>
        <begin position="21"/>
        <end position="78"/>
    </location>
</feature>
<keyword evidence="2" id="KW-0805">Transcription regulation</keyword>
<proteinExistence type="inferred from homology"/>
<dbReference type="GO" id="GO:0003700">
    <property type="term" value="F:DNA-binding transcription factor activity"/>
    <property type="evidence" value="ECO:0007669"/>
    <property type="project" value="InterPro"/>
</dbReference>
<dbReference type="RefSeq" id="WP_246098744.1">
    <property type="nucleotide sequence ID" value="NZ_FXTK01000013.1"/>
</dbReference>
<name>A0A521EJA6_9RHOB</name>
<dbReference type="Gene3D" id="3.40.190.290">
    <property type="match status" value="1"/>
</dbReference>
<dbReference type="InterPro" id="IPR000847">
    <property type="entry name" value="LysR_HTH_N"/>
</dbReference>
<keyword evidence="4" id="KW-0804">Transcription</keyword>
<dbReference type="GO" id="GO:0006351">
    <property type="term" value="P:DNA-templated transcription"/>
    <property type="evidence" value="ECO:0007669"/>
    <property type="project" value="TreeGrafter"/>
</dbReference>
<dbReference type="PRINTS" id="PR00039">
    <property type="entry name" value="HTHLYSR"/>
</dbReference>
<dbReference type="Gene3D" id="1.10.10.10">
    <property type="entry name" value="Winged helix-like DNA-binding domain superfamily/Winged helix DNA-binding domain"/>
    <property type="match status" value="1"/>
</dbReference>
<organism evidence="6 7">
    <name type="scientific">Paracoccus laeviglucosivorans</name>
    <dbReference type="NCBI Taxonomy" id="1197861"/>
    <lineage>
        <taxon>Bacteria</taxon>
        <taxon>Pseudomonadati</taxon>
        <taxon>Pseudomonadota</taxon>
        <taxon>Alphaproteobacteria</taxon>
        <taxon>Rhodobacterales</taxon>
        <taxon>Paracoccaceae</taxon>
        <taxon>Paracoccus</taxon>
    </lineage>
</organism>